<dbReference type="AlphaFoldDB" id="A0A0N4Y0T5"/>
<name>A0A0N4Y0T5_NIPBR</name>
<reference evidence="4" key="1">
    <citation type="submission" date="2017-02" db="UniProtKB">
        <authorList>
            <consortium name="WormBaseParasite"/>
        </authorList>
    </citation>
    <scope>IDENTIFICATION</scope>
</reference>
<evidence type="ECO:0000313" key="2">
    <source>
        <dbReference type="EMBL" id="VDL72770.1"/>
    </source>
</evidence>
<gene>
    <name evidence="2" type="ORF">NBR_LOCUS9181</name>
</gene>
<evidence type="ECO:0000256" key="1">
    <source>
        <dbReference type="SAM" id="MobiDB-lite"/>
    </source>
</evidence>
<accession>A0A0N4Y0T5</accession>
<dbReference type="WBParaSite" id="NBR_0000918001-mRNA-1">
    <property type="protein sequence ID" value="NBR_0000918001-mRNA-1"/>
    <property type="gene ID" value="NBR_0000918001"/>
</dbReference>
<dbReference type="EMBL" id="UYSL01020104">
    <property type="protein sequence ID" value="VDL72770.1"/>
    <property type="molecule type" value="Genomic_DNA"/>
</dbReference>
<organism evidence="4">
    <name type="scientific">Nippostrongylus brasiliensis</name>
    <name type="common">Rat hookworm</name>
    <dbReference type="NCBI Taxonomy" id="27835"/>
    <lineage>
        <taxon>Eukaryota</taxon>
        <taxon>Metazoa</taxon>
        <taxon>Ecdysozoa</taxon>
        <taxon>Nematoda</taxon>
        <taxon>Chromadorea</taxon>
        <taxon>Rhabditida</taxon>
        <taxon>Rhabditina</taxon>
        <taxon>Rhabditomorpha</taxon>
        <taxon>Strongyloidea</taxon>
        <taxon>Heligmosomidae</taxon>
        <taxon>Nippostrongylus</taxon>
    </lineage>
</organism>
<evidence type="ECO:0000313" key="4">
    <source>
        <dbReference type="WBParaSite" id="NBR_0000918001-mRNA-1"/>
    </source>
</evidence>
<proteinExistence type="predicted"/>
<feature type="region of interest" description="Disordered" evidence="1">
    <location>
        <begin position="62"/>
        <end position="84"/>
    </location>
</feature>
<sequence>MQARVADDAPTRLDLMRIGKIPDERVESTRNVRRDVGIIGAVLRRNYRPVIDLHQKFMDEESPVVIRKPSTTPPPSAAASRQDG</sequence>
<reference evidence="2 3" key="2">
    <citation type="submission" date="2018-11" db="EMBL/GenBank/DDBJ databases">
        <authorList>
            <consortium name="Pathogen Informatics"/>
        </authorList>
    </citation>
    <scope>NUCLEOTIDE SEQUENCE [LARGE SCALE GENOMIC DNA]</scope>
</reference>
<keyword evidence="3" id="KW-1185">Reference proteome</keyword>
<protein>
    <submittedName>
        <fullName evidence="4">Transposase</fullName>
    </submittedName>
</protein>
<dbReference type="Proteomes" id="UP000271162">
    <property type="component" value="Unassembled WGS sequence"/>
</dbReference>
<evidence type="ECO:0000313" key="3">
    <source>
        <dbReference type="Proteomes" id="UP000271162"/>
    </source>
</evidence>